<gene>
    <name evidence="1" type="ORF">ACOLOM_LOCUS72</name>
</gene>
<dbReference type="EMBL" id="CAJVPT010000068">
    <property type="protein sequence ID" value="CAG8438406.1"/>
    <property type="molecule type" value="Genomic_DNA"/>
</dbReference>
<dbReference type="Proteomes" id="UP000789525">
    <property type="component" value="Unassembled WGS sequence"/>
</dbReference>
<sequence length="133" mass="15329">MTEVSKLVSIYWRNEPEMVKETYKKIAHDVELELNERRRRNASFCRVAWKNPERKKERGTSIKKKRKLNDLDSGTITPDAISNQFDNIYEVFPSSREETNLSSNSETRKNSIDKTAAVGDSTEVIEYGAPNSN</sequence>
<keyword evidence="2" id="KW-1185">Reference proteome</keyword>
<name>A0ACA9JVG6_9GLOM</name>
<protein>
    <submittedName>
        <fullName evidence="1">1930_t:CDS:1</fullName>
    </submittedName>
</protein>
<organism evidence="1 2">
    <name type="scientific">Acaulospora colombiana</name>
    <dbReference type="NCBI Taxonomy" id="27376"/>
    <lineage>
        <taxon>Eukaryota</taxon>
        <taxon>Fungi</taxon>
        <taxon>Fungi incertae sedis</taxon>
        <taxon>Mucoromycota</taxon>
        <taxon>Glomeromycotina</taxon>
        <taxon>Glomeromycetes</taxon>
        <taxon>Diversisporales</taxon>
        <taxon>Acaulosporaceae</taxon>
        <taxon>Acaulospora</taxon>
    </lineage>
</organism>
<evidence type="ECO:0000313" key="1">
    <source>
        <dbReference type="EMBL" id="CAG8438406.1"/>
    </source>
</evidence>
<comment type="caution">
    <text evidence="1">The sequence shown here is derived from an EMBL/GenBank/DDBJ whole genome shotgun (WGS) entry which is preliminary data.</text>
</comment>
<reference evidence="1" key="1">
    <citation type="submission" date="2021-06" db="EMBL/GenBank/DDBJ databases">
        <authorList>
            <person name="Kallberg Y."/>
            <person name="Tangrot J."/>
            <person name="Rosling A."/>
        </authorList>
    </citation>
    <scope>NUCLEOTIDE SEQUENCE</scope>
    <source>
        <strain evidence="1">CL356</strain>
    </source>
</reference>
<evidence type="ECO:0000313" key="2">
    <source>
        <dbReference type="Proteomes" id="UP000789525"/>
    </source>
</evidence>
<proteinExistence type="predicted"/>
<accession>A0ACA9JVG6</accession>